<protein>
    <submittedName>
        <fullName evidence="3">Pilus assembly protein</fullName>
    </submittedName>
</protein>
<proteinExistence type="predicted"/>
<accession>A0ABT4CQI3</accession>
<organism evidence="3 4">
    <name type="scientific">Clostridium ganghwense</name>
    <dbReference type="NCBI Taxonomy" id="312089"/>
    <lineage>
        <taxon>Bacteria</taxon>
        <taxon>Bacillati</taxon>
        <taxon>Bacillota</taxon>
        <taxon>Clostridia</taxon>
        <taxon>Eubacteriales</taxon>
        <taxon>Clostridiaceae</taxon>
        <taxon>Clostridium</taxon>
    </lineage>
</organism>
<reference evidence="3" key="1">
    <citation type="submission" date="2022-12" db="EMBL/GenBank/DDBJ databases">
        <authorList>
            <person name="Wang J."/>
        </authorList>
    </citation>
    <scope>NUCLEOTIDE SEQUENCE</scope>
    <source>
        <strain evidence="3">HY-42-06</strain>
    </source>
</reference>
<dbReference type="EMBL" id="JAPQES010000003">
    <property type="protein sequence ID" value="MCY6371178.1"/>
    <property type="molecule type" value="Genomic_DNA"/>
</dbReference>
<name>A0ABT4CQI3_9CLOT</name>
<dbReference type="InterPro" id="IPR012495">
    <property type="entry name" value="TadE-like_dom"/>
</dbReference>
<evidence type="ECO:0000259" key="2">
    <source>
        <dbReference type="Pfam" id="PF07811"/>
    </source>
</evidence>
<evidence type="ECO:0000313" key="4">
    <source>
        <dbReference type="Proteomes" id="UP001079657"/>
    </source>
</evidence>
<comment type="caution">
    <text evidence="3">The sequence shown here is derived from an EMBL/GenBank/DDBJ whole genome shotgun (WGS) entry which is preliminary data.</text>
</comment>
<keyword evidence="1" id="KW-0472">Membrane</keyword>
<dbReference type="Proteomes" id="UP001079657">
    <property type="component" value="Unassembled WGS sequence"/>
</dbReference>
<keyword evidence="4" id="KW-1185">Reference proteome</keyword>
<evidence type="ECO:0000313" key="3">
    <source>
        <dbReference type="EMBL" id="MCY6371178.1"/>
    </source>
</evidence>
<feature type="domain" description="TadE-like" evidence="2">
    <location>
        <begin position="6"/>
        <end position="48"/>
    </location>
</feature>
<dbReference type="RefSeq" id="WP_268050038.1">
    <property type="nucleotide sequence ID" value="NZ_JAPQES010000003.1"/>
</dbReference>
<sequence length="126" mass="14111">MIKKKGQAILETALVLPIILIVFCGIIDFGRIFHASTHLNMVTQEAVRLAGLGENDSEIVQFVNDKVYLVDKDTIQIDITPNSLLRKSGDYVTVKITYKVNYITPIISTFLPSPFEVNTQSTIRVE</sequence>
<evidence type="ECO:0000256" key="1">
    <source>
        <dbReference type="SAM" id="Phobius"/>
    </source>
</evidence>
<gene>
    <name evidence="3" type="ORF">OXH55_11080</name>
</gene>
<feature type="transmembrane region" description="Helical" evidence="1">
    <location>
        <begin position="12"/>
        <end position="33"/>
    </location>
</feature>
<keyword evidence="1" id="KW-0812">Transmembrane</keyword>
<dbReference type="Pfam" id="PF07811">
    <property type="entry name" value="TadE"/>
    <property type="match status" value="1"/>
</dbReference>
<keyword evidence="1" id="KW-1133">Transmembrane helix</keyword>